<dbReference type="CDD" id="cd00009">
    <property type="entry name" value="AAA"/>
    <property type="match status" value="1"/>
</dbReference>
<dbReference type="InterPro" id="IPR027417">
    <property type="entry name" value="P-loop_NTPase"/>
</dbReference>
<comment type="caution">
    <text evidence="2">The sequence shown here is derived from an EMBL/GenBank/DDBJ whole genome shotgun (WGS) entry which is preliminary data.</text>
</comment>
<dbReference type="InterPro" id="IPR041538">
    <property type="entry name" value="RavA-like_AAA_lid"/>
</dbReference>
<evidence type="ECO:0000313" key="3">
    <source>
        <dbReference type="Proteomes" id="UP000075420"/>
    </source>
</evidence>
<organism evidence="2 3">
    <name type="scientific">Sorangium cellulosum</name>
    <name type="common">Polyangium cellulosum</name>
    <dbReference type="NCBI Taxonomy" id="56"/>
    <lineage>
        <taxon>Bacteria</taxon>
        <taxon>Pseudomonadati</taxon>
        <taxon>Myxococcota</taxon>
        <taxon>Polyangia</taxon>
        <taxon>Polyangiales</taxon>
        <taxon>Polyangiaceae</taxon>
        <taxon>Sorangium</taxon>
    </lineage>
</organism>
<reference evidence="2 3" key="1">
    <citation type="submission" date="2014-02" db="EMBL/GenBank/DDBJ databases">
        <title>The small core and large imbalanced accessory genome model reveals a collaborative survival strategy of Sorangium cellulosum strains in nature.</title>
        <authorList>
            <person name="Han K."/>
            <person name="Peng R."/>
            <person name="Blom J."/>
            <person name="Li Y.-Z."/>
        </authorList>
    </citation>
    <scope>NUCLEOTIDE SEQUENCE [LARGE SCALE GENOMIC DNA]</scope>
    <source>
        <strain evidence="2 3">So0157-25</strain>
    </source>
</reference>
<dbReference type="Gene3D" id="3.40.50.300">
    <property type="entry name" value="P-loop containing nucleotide triphosphate hydrolases"/>
    <property type="match status" value="1"/>
</dbReference>
<dbReference type="Pfam" id="PF20030">
    <property type="entry name" value="bpMoxR"/>
    <property type="match status" value="1"/>
</dbReference>
<dbReference type="InterPro" id="IPR003593">
    <property type="entry name" value="AAA+_ATPase"/>
</dbReference>
<sequence length="387" mass="42889">MSAPLHERLRLLAHSLERQFLGKDEIIRLLMIAVVAGEHCVLLGPPGTAKSALIRTLAELMQAQYFEYLLTRFTEPNEIFGPVDIGAFREGVYRRNTAGMLPEAEIVFLDEVFKSNSAILNALLTLLNERKFSSGGQVIRCPLISVFAASNEVPGDETLTAIFDRFLLRVQSDNLDAYHFSELLQRGIQQEIRHMAGEPLRPLVAARELAELGRGFGARMNFGDAFLSAYKGLVFQIRAEGISLSDRRVVKMLKLFAASAYLDGRQVTDASDFFVLKHIWNNQDQAAILDGIVQPVLEAFFREHPDRRRVGALGVGVEALAAEIDRIRQILTGGAALGDVQLFSQLKALGEIKQALAGINDARARELEARVSQLLEASFRSGRFAQI</sequence>
<evidence type="ECO:0000313" key="2">
    <source>
        <dbReference type="EMBL" id="KYF57912.1"/>
    </source>
</evidence>
<protein>
    <submittedName>
        <fullName evidence="2">ATPase</fullName>
    </submittedName>
</protein>
<dbReference type="InterPro" id="IPR050513">
    <property type="entry name" value="RavA_ATPases"/>
</dbReference>
<dbReference type="Proteomes" id="UP000075420">
    <property type="component" value="Unassembled WGS sequence"/>
</dbReference>
<dbReference type="PANTHER" id="PTHR32204:SF0">
    <property type="entry name" value="ATPASE RAVA"/>
    <property type="match status" value="1"/>
</dbReference>
<gene>
    <name evidence="2" type="ORF">BE08_37035</name>
</gene>
<dbReference type="SUPFAM" id="SSF52540">
    <property type="entry name" value="P-loop containing nucleoside triphosphate hydrolases"/>
    <property type="match status" value="1"/>
</dbReference>
<dbReference type="AlphaFoldDB" id="A0A150PQH2"/>
<proteinExistence type="predicted"/>
<name>A0A150PQH2_SORCE</name>
<evidence type="ECO:0000259" key="1">
    <source>
        <dbReference type="SMART" id="SM00382"/>
    </source>
</evidence>
<dbReference type="SMART" id="SM00382">
    <property type="entry name" value="AAA"/>
    <property type="match status" value="1"/>
</dbReference>
<accession>A0A150PQH2</accession>
<dbReference type="InterPro" id="IPR045427">
    <property type="entry name" value="MoxR"/>
</dbReference>
<dbReference type="Pfam" id="PF17868">
    <property type="entry name" value="AAA_lid_8"/>
    <property type="match status" value="1"/>
</dbReference>
<dbReference type="PANTHER" id="PTHR32204">
    <property type="entry name" value="ATPASE RAVA"/>
    <property type="match status" value="1"/>
</dbReference>
<dbReference type="EMBL" id="JELY01000840">
    <property type="protein sequence ID" value="KYF57912.1"/>
    <property type="molecule type" value="Genomic_DNA"/>
</dbReference>
<feature type="domain" description="AAA+ ATPase" evidence="1">
    <location>
        <begin position="36"/>
        <end position="173"/>
    </location>
</feature>